<evidence type="ECO:0000256" key="2">
    <source>
        <dbReference type="ARBA" id="ARBA00006898"/>
    </source>
</evidence>
<evidence type="ECO:0000313" key="7">
    <source>
        <dbReference type="EMBL" id="KAF2267169.1"/>
    </source>
</evidence>
<dbReference type="Proteomes" id="UP000800093">
    <property type="component" value="Unassembled WGS sequence"/>
</dbReference>
<reference evidence="8" key="1">
    <citation type="journal article" date="2020" name="Stud. Mycol.">
        <title>101 Dothideomycetes genomes: A test case for predicting lifestyles and emergence of pathogens.</title>
        <authorList>
            <person name="Haridas S."/>
            <person name="Albert R."/>
            <person name="Binder M."/>
            <person name="Bloem J."/>
            <person name="LaButti K."/>
            <person name="Salamov A."/>
            <person name="Andreopoulos B."/>
            <person name="Baker S."/>
            <person name="Barry K."/>
            <person name="Bills G."/>
            <person name="Bluhm B."/>
            <person name="Cannon C."/>
            <person name="Castanera R."/>
            <person name="Culley D."/>
            <person name="Daum C."/>
            <person name="Ezra D."/>
            <person name="Gonzalez J."/>
            <person name="Henrissat B."/>
            <person name="Kuo A."/>
            <person name="Liang C."/>
            <person name="Lipzen A."/>
            <person name="Lutzoni F."/>
            <person name="Magnuson J."/>
            <person name="Mondo S."/>
            <person name="Nolan M."/>
            <person name="Ohm R."/>
            <person name="Pangilinan J."/>
            <person name="Park H.-J."/>
            <person name="Ramirez L."/>
            <person name="Alfaro M."/>
            <person name="Sun H."/>
            <person name="Tritt A."/>
            <person name="Yoshinaga Y."/>
            <person name="Zwiers L.-H."/>
            <person name="Turgeon B."/>
            <person name="Goodwin S."/>
            <person name="Spatafora J."/>
            <person name="Crous P."/>
            <person name="Grigoriev I."/>
        </authorList>
    </citation>
    <scope>NUCLEOTIDE SEQUENCE [LARGE SCALE GENOMIC DNA]</scope>
    <source>
        <strain evidence="8">CBS 304.66</strain>
    </source>
</reference>
<dbReference type="PANTHER" id="PTHR15561:SF0">
    <property type="entry name" value="DNA-DIRECTED RNA POLYMERASE III SUBUNIT RPC9"/>
    <property type="match status" value="1"/>
</dbReference>
<evidence type="ECO:0000313" key="8">
    <source>
        <dbReference type="Proteomes" id="UP000800093"/>
    </source>
</evidence>
<dbReference type="AlphaFoldDB" id="A0A9P4KIN2"/>
<evidence type="ECO:0000256" key="6">
    <source>
        <dbReference type="ARBA" id="ARBA00023242"/>
    </source>
</evidence>
<dbReference type="SUPFAM" id="SSF47819">
    <property type="entry name" value="HRDC-like"/>
    <property type="match status" value="1"/>
</dbReference>
<name>A0A9P4KIN2_9PLEO</name>
<keyword evidence="4" id="KW-0240">DNA-directed RNA polymerase</keyword>
<dbReference type="EMBL" id="ML986593">
    <property type="protein sequence ID" value="KAF2267169.1"/>
    <property type="molecule type" value="Genomic_DNA"/>
</dbReference>
<proteinExistence type="inferred from homology"/>
<comment type="subcellular location">
    <subcellularLocation>
        <location evidence="1">Nucleus</location>
    </subcellularLocation>
</comment>
<keyword evidence="8" id="KW-1185">Reference proteome</keyword>
<dbReference type="InterPro" id="IPR005574">
    <property type="entry name" value="Rpb4/RPC9"/>
</dbReference>
<dbReference type="GO" id="GO:0006384">
    <property type="term" value="P:transcription initiation at RNA polymerase III promoter"/>
    <property type="evidence" value="ECO:0007669"/>
    <property type="project" value="InterPro"/>
</dbReference>
<dbReference type="Pfam" id="PF03874">
    <property type="entry name" value="RNA_pol_Rpb4"/>
    <property type="match status" value="1"/>
</dbReference>
<comment type="caution">
    <text evidence="7">The sequence shown here is derived from an EMBL/GenBank/DDBJ whole genome shotgun (WGS) entry which is preliminary data.</text>
</comment>
<dbReference type="Gene3D" id="1.20.1250.40">
    <property type="match status" value="1"/>
</dbReference>
<accession>A0A9P4KIN2</accession>
<evidence type="ECO:0000256" key="5">
    <source>
        <dbReference type="ARBA" id="ARBA00023163"/>
    </source>
</evidence>
<keyword evidence="6" id="KW-0539">Nucleus</keyword>
<dbReference type="InterPro" id="IPR010997">
    <property type="entry name" value="HRDC-like_sf"/>
</dbReference>
<evidence type="ECO:0000256" key="4">
    <source>
        <dbReference type="ARBA" id="ARBA00022478"/>
    </source>
</evidence>
<evidence type="ECO:0000256" key="3">
    <source>
        <dbReference type="ARBA" id="ARBA00016672"/>
    </source>
</evidence>
<organism evidence="7 8">
    <name type="scientific">Lojkania enalia</name>
    <dbReference type="NCBI Taxonomy" id="147567"/>
    <lineage>
        <taxon>Eukaryota</taxon>
        <taxon>Fungi</taxon>
        <taxon>Dikarya</taxon>
        <taxon>Ascomycota</taxon>
        <taxon>Pezizomycotina</taxon>
        <taxon>Dothideomycetes</taxon>
        <taxon>Pleosporomycetidae</taxon>
        <taxon>Pleosporales</taxon>
        <taxon>Pleosporales incertae sedis</taxon>
        <taxon>Lojkania</taxon>
    </lineage>
</organism>
<dbReference type="InterPro" id="IPR038846">
    <property type="entry name" value="RPC9"/>
</dbReference>
<keyword evidence="5" id="KW-0804">Transcription</keyword>
<comment type="similarity">
    <text evidence="2">Belongs to the eukaryotic RPC9 RNA polymerase subunit family.</text>
</comment>
<dbReference type="InterPro" id="IPR038324">
    <property type="entry name" value="Rpb4/RPC9_sf"/>
</dbReference>
<protein>
    <recommendedName>
        <fullName evidence="3">DNA-directed RNA polymerase III subunit RPC9</fullName>
    </recommendedName>
</protein>
<evidence type="ECO:0000256" key="1">
    <source>
        <dbReference type="ARBA" id="ARBA00004123"/>
    </source>
</evidence>
<sequence length="174" mass="19930">MKIKNAQSAVISNHELLLHLRAEEAEYEGTDGTGRGRPKPPGLKNMLQDTLTYLDTNTPHLPELISKHSTRPMTLYKGPHSLYRALASKYRLNQAEYLQMYNLRPRNLVMLDLIIEEAGSRFTEEQQEDILATIARVFDEEESEIPVGIEEIDMPKVPARMKGVTRKKRGVRCR</sequence>
<dbReference type="OrthoDB" id="1746530at2759"/>
<dbReference type="GO" id="GO:0005666">
    <property type="term" value="C:RNA polymerase III complex"/>
    <property type="evidence" value="ECO:0007669"/>
    <property type="project" value="InterPro"/>
</dbReference>
<dbReference type="PANTHER" id="PTHR15561">
    <property type="entry name" value="CALCITONIN GENE-RELATED PEPTIDE-RECEPTOR COMPONENT PROTEIN"/>
    <property type="match status" value="1"/>
</dbReference>
<gene>
    <name evidence="7" type="ORF">CC78DRAFT_530971</name>
</gene>
<dbReference type="GO" id="GO:0000166">
    <property type="term" value="F:nucleotide binding"/>
    <property type="evidence" value="ECO:0007669"/>
    <property type="project" value="InterPro"/>
</dbReference>